<protein>
    <recommendedName>
        <fullName evidence="3">Phytanoyl-CoA dioxygenase</fullName>
    </recommendedName>
</protein>
<proteinExistence type="predicted"/>
<organism evidence="1 2">
    <name type="scientific">Aquirhabdus parva</name>
    <dbReference type="NCBI Taxonomy" id="2283318"/>
    <lineage>
        <taxon>Bacteria</taxon>
        <taxon>Pseudomonadati</taxon>
        <taxon>Pseudomonadota</taxon>
        <taxon>Gammaproteobacteria</taxon>
        <taxon>Moraxellales</taxon>
        <taxon>Moraxellaceae</taxon>
        <taxon>Aquirhabdus</taxon>
    </lineage>
</organism>
<gene>
    <name evidence="1" type="ORF">HYN46_01200</name>
</gene>
<dbReference type="Pfam" id="PF05721">
    <property type="entry name" value="PhyH"/>
    <property type="match status" value="1"/>
</dbReference>
<name>A0A345P2X2_9GAMM</name>
<evidence type="ECO:0000313" key="2">
    <source>
        <dbReference type="Proteomes" id="UP000253940"/>
    </source>
</evidence>
<keyword evidence="2" id="KW-1185">Reference proteome</keyword>
<evidence type="ECO:0000313" key="1">
    <source>
        <dbReference type="EMBL" id="AXI01631.1"/>
    </source>
</evidence>
<dbReference type="AlphaFoldDB" id="A0A345P2X2"/>
<sequence>MTLDALQTAIPVDDLLKPEFWQALAPALHIAGASAYVVPAPFIPEEQANYLRQLVHDEGYLHGNFGQWHTPLSPIIEVIQQLKNRGLLPVFAFVYDEIWQLAGQLSSTISCLLGEDYWILPDFWAWHIDPQHAEAGWSPHRDKGYRSLLSNGDPSSLTAWIPLTPATPLNGCMYILPADRDPVYGTINDKNWQLLYPDIRALPANPGEFIIWNQAVLHWGSHSSPRAAGQPRISCAFEFQRADIPAWNQPLLAPNKALDFKQRVRLIGKQIQQYQHMYPLPAHLLQYAESMVNFR</sequence>
<dbReference type="GO" id="GO:0016706">
    <property type="term" value="F:2-oxoglutarate-dependent dioxygenase activity"/>
    <property type="evidence" value="ECO:0007669"/>
    <property type="project" value="UniProtKB-ARBA"/>
</dbReference>
<accession>A0A345P2X2</accession>
<dbReference type="Gene3D" id="2.60.120.620">
    <property type="entry name" value="q2cbj1_9rhob like domain"/>
    <property type="match status" value="1"/>
</dbReference>
<dbReference type="InterPro" id="IPR008775">
    <property type="entry name" value="Phytyl_CoA_dOase-like"/>
</dbReference>
<dbReference type="Proteomes" id="UP000253940">
    <property type="component" value="Chromosome"/>
</dbReference>
<dbReference type="RefSeq" id="WP_114897741.1">
    <property type="nucleotide sequence ID" value="NZ_CP031222.1"/>
</dbReference>
<dbReference type="SUPFAM" id="SSF51197">
    <property type="entry name" value="Clavaminate synthase-like"/>
    <property type="match status" value="1"/>
</dbReference>
<evidence type="ECO:0008006" key="3">
    <source>
        <dbReference type="Google" id="ProtNLM"/>
    </source>
</evidence>
<dbReference type="EMBL" id="CP031222">
    <property type="protein sequence ID" value="AXI01631.1"/>
    <property type="molecule type" value="Genomic_DNA"/>
</dbReference>
<dbReference type="KEGG" id="mbah:HYN46_01200"/>
<reference evidence="1 2" key="1">
    <citation type="submission" date="2018-07" db="EMBL/GenBank/DDBJ databases">
        <title>Genome sequencing of Moraxellaceae gen. HYN0046.</title>
        <authorList>
            <person name="Kim M."/>
            <person name="Yi H."/>
        </authorList>
    </citation>
    <scope>NUCLEOTIDE SEQUENCE [LARGE SCALE GENOMIC DNA]</scope>
    <source>
        <strain evidence="1 2">HYN0046</strain>
    </source>
</reference>
<dbReference type="OrthoDB" id="9791262at2"/>